<feature type="region of interest" description="Disordered" evidence="1">
    <location>
        <begin position="16"/>
        <end position="45"/>
    </location>
</feature>
<accession>A0A292PZ28</accession>
<dbReference type="EMBL" id="LN890983">
    <property type="protein sequence ID" value="CUS12836.1"/>
    <property type="molecule type" value="Genomic_DNA"/>
</dbReference>
<gene>
    <name evidence="2" type="ORF">GSTUAT00003109001</name>
</gene>
<protein>
    <submittedName>
        <fullName evidence="2">Uncharacterized protein</fullName>
    </submittedName>
</protein>
<organism evidence="2 3">
    <name type="scientific">Tuber aestivum</name>
    <name type="common">summer truffle</name>
    <dbReference type="NCBI Taxonomy" id="59557"/>
    <lineage>
        <taxon>Eukaryota</taxon>
        <taxon>Fungi</taxon>
        <taxon>Dikarya</taxon>
        <taxon>Ascomycota</taxon>
        <taxon>Pezizomycotina</taxon>
        <taxon>Pezizomycetes</taxon>
        <taxon>Pezizales</taxon>
        <taxon>Tuberaceae</taxon>
        <taxon>Tuber</taxon>
    </lineage>
</organism>
<evidence type="ECO:0000313" key="3">
    <source>
        <dbReference type="Proteomes" id="UP001412239"/>
    </source>
</evidence>
<sequence>MSQDLLDDFFCTPARPSHGSAQFGAPPPTAVSELGQRNHRSSTNTTTFDDLLGLFDSQAVAAQKPKPTQVLRLAHPGRPVSFHGNDAANRPDPFAALGNITKWSVTPLARPASIATFDDLFATVPTSQGNGGGIGTTLVQQQEEEGDDEFGDFASAPTDSRSVLTSSLATGTMFPSPPPSRGSRSSPPPPPTPPKPKYIRPRKVSDIDPFGDFVASPNTTSPPMLSFGSPPMVPSIPLKSSTSILAPSPYRRPRKPVEIPPVVVLLGAFPPLFLLPQEQLLDKMKDLSFPLRQQVLSHRKTEEFLEGVCEIGRVAGRIVAGRKRRAKSALPGEAGGGLKLANGAGTAWQQKREDREAKEICRLWKDGSGRLKAAMRAGIPEFEDEPLKGPERQGCKLCGLGKDELLPGLKEKTERLGWWDREWCGHAGCKGFWGKHGKGLVSTGEDFIGPS</sequence>
<feature type="compositionally biased region" description="Pro residues" evidence="1">
    <location>
        <begin position="175"/>
        <end position="196"/>
    </location>
</feature>
<name>A0A292PZ28_9PEZI</name>
<feature type="region of interest" description="Disordered" evidence="1">
    <location>
        <begin position="142"/>
        <end position="202"/>
    </location>
</feature>
<dbReference type="PANTHER" id="PTHR42084:SF1">
    <property type="entry name" value="SERINE_THREONINE-PROTEIN KINASE PPK6"/>
    <property type="match status" value="1"/>
</dbReference>
<reference evidence="2" key="1">
    <citation type="submission" date="2015-10" db="EMBL/GenBank/DDBJ databases">
        <authorList>
            <person name="Regsiter A."/>
            <person name="william w."/>
        </authorList>
    </citation>
    <scope>NUCLEOTIDE SEQUENCE</scope>
    <source>
        <strain evidence="2">Montdore</strain>
    </source>
</reference>
<evidence type="ECO:0000256" key="1">
    <source>
        <dbReference type="SAM" id="MobiDB-lite"/>
    </source>
</evidence>
<feature type="compositionally biased region" description="Acidic residues" evidence="1">
    <location>
        <begin position="142"/>
        <end position="151"/>
    </location>
</feature>
<keyword evidence="3" id="KW-1185">Reference proteome</keyword>
<evidence type="ECO:0000313" key="2">
    <source>
        <dbReference type="EMBL" id="CUS12836.1"/>
    </source>
</evidence>
<proteinExistence type="predicted"/>
<feature type="compositionally biased region" description="Polar residues" evidence="1">
    <location>
        <begin position="157"/>
        <end position="170"/>
    </location>
</feature>
<dbReference type="Proteomes" id="UP001412239">
    <property type="component" value="Unassembled WGS sequence"/>
</dbReference>
<dbReference type="AlphaFoldDB" id="A0A292PZ28"/>
<dbReference type="PANTHER" id="PTHR42084">
    <property type="entry name" value="YALI0E26631P"/>
    <property type="match status" value="1"/>
</dbReference>